<dbReference type="InterPro" id="IPR003661">
    <property type="entry name" value="HisK_dim/P_dom"/>
</dbReference>
<dbReference type="PRINTS" id="PR00344">
    <property type="entry name" value="BCTRLSENSOR"/>
</dbReference>
<evidence type="ECO:0000256" key="5">
    <source>
        <dbReference type="ARBA" id="ARBA00022777"/>
    </source>
</evidence>
<comment type="catalytic activity">
    <reaction evidence="1">
        <text>ATP + protein L-histidine = ADP + protein N-phospho-L-histidine.</text>
        <dbReference type="EC" id="2.7.13.3"/>
    </reaction>
</comment>
<comment type="caution">
    <text evidence="8">The sequence shown here is derived from an EMBL/GenBank/DDBJ whole genome shotgun (WGS) entry which is preliminary data.</text>
</comment>
<dbReference type="SUPFAM" id="SSF47384">
    <property type="entry name" value="Homodimeric domain of signal transducing histidine kinase"/>
    <property type="match status" value="1"/>
</dbReference>
<dbReference type="InterPro" id="IPR050351">
    <property type="entry name" value="BphY/WalK/GraS-like"/>
</dbReference>
<dbReference type="RefSeq" id="WP_338055479.1">
    <property type="nucleotide sequence ID" value="NZ_JAJLJH010000011.1"/>
</dbReference>
<dbReference type="PROSITE" id="PS50109">
    <property type="entry name" value="HIS_KIN"/>
    <property type="match status" value="1"/>
</dbReference>
<evidence type="ECO:0000256" key="1">
    <source>
        <dbReference type="ARBA" id="ARBA00000085"/>
    </source>
</evidence>
<evidence type="ECO:0000256" key="4">
    <source>
        <dbReference type="ARBA" id="ARBA00022679"/>
    </source>
</evidence>
<evidence type="ECO:0000259" key="7">
    <source>
        <dbReference type="PROSITE" id="PS50109"/>
    </source>
</evidence>
<evidence type="ECO:0000256" key="6">
    <source>
        <dbReference type="SAM" id="MobiDB-lite"/>
    </source>
</evidence>
<dbReference type="InterPro" id="IPR036097">
    <property type="entry name" value="HisK_dim/P_sf"/>
</dbReference>
<dbReference type="GO" id="GO:0000156">
    <property type="term" value="F:phosphorelay response regulator activity"/>
    <property type="evidence" value="ECO:0007669"/>
    <property type="project" value="TreeGrafter"/>
</dbReference>
<keyword evidence="5 8" id="KW-0418">Kinase</keyword>
<sequence length="374" mass="39737">MAEFEAFAMQQLPAAAEMDVEALRDHARQVLEAIASDMRQPQTRREQREKSMGRAPRAAGTDASAAEIHGEARAAAGFDVSQTAAEYRALRASVIRLWMESSPTLGREQVIELTRFNEAMDEALAESILQFAGEAARMRNLFLGVLSHELRTPLSTIMASGQSLLLAARSGQVMPEAAERTLRGARRIQSLLDDLLDYVRSGLGEGMRVTPARVDMGQVCGRIVGELRASHPGRSIETEAVGDLACVCDAQRVAQAISNLLGNALRHGASGAAIRARVDGSAPDEVAVSVRNAGPPIPKATRESLFEPLVRGAGANNAGYNLGLGLYIVREIALAHGGSASVESDAESGTVFTLRIPRDASAAAASAFPGLRMN</sequence>
<protein>
    <recommendedName>
        <fullName evidence="2">histidine kinase</fullName>
        <ecNumber evidence="2">2.7.13.3</ecNumber>
    </recommendedName>
</protein>
<name>A0A9X1YMS1_9BURK</name>
<dbReference type="EMBL" id="JAJLJH010000011">
    <property type="protein sequence ID" value="MCK9689033.1"/>
    <property type="molecule type" value="Genomic_DNA"/>
</dbReference>
<dbReference type="CDD" id="cd00082">
    <property type="entry name" value="HisKA"/>
    <property type="match status" value="1"/>
</dbReference>
<dbReference type="PANTHER" id="PTHR42878">
    <property type="entry name" value="TWO-COMPONENT HISTIDINE KINASE"/>
    <property type="match status" value="1"/>
</dbReference>
<dbReference type="EC" id="2.7.13.3" evidence="2"/>
<keyword evidence="4" id="KW-0808">Transferase</keyword>
<keyword evidence="9" id="KW-1185">Reference proteome</keyword>
<dbReference type="InterPro" id="IPR004358">
    <property type="entry name" value="Sig_transdc_His_kin-like_C"/>
</dbReference>
<dbReference type="Proteomes" id="UP001139353">
    <property type="component" value="Unassembled WGS sequence"/>
</dbReference>
<accession>A0A9X1YMS1</accession>
<dbReference type="Gene3D" id="3.30.565.10">
    <property type="entry name" value="Histidine kinase-like ATPase, C-terminal domain"/>
    <property type="match status" value="1"/>
</dbReference>
<dbReference type="GO" id="GO:0000155">
    <property type="term" value="F:phosphorelay sensor kinase activity"/>
    <property type="evidence" value="ECO:0007669"/>
    <property type="project" value="InterPro"/>
</dbReference>
<dbReference type="AlphaFoldDB" id="A0A9X1YMS1"/>
<evidence type="ECO:0000313" key="9">
    <source>
        <dbReference type="Proteomes" id="UP001139353"/>
    </source>
</evidence>
<dbReference type="SMART" id="SM00387">
    <property type="entry name" value="HATPase_c"/>
    <property type="match status" value="1"/>
</dbReference>
<dbReference type="GO" id="GO:0030295">
    <property type="term" value="F:protein kinase activator activity"/>
    <property type="evidence" value="ECO:0007669"/>
    <property type="project" value="TreeGrafter"/>
</dbReference>
<feature type="domain" description="Histidine kinase" evidence="7">
    <location>
        <begin position="145"/>
        <end position="360"/>
    </location>
</feature>
<proteinExistence type="predicted"/>
<dbReference type="CDD" id="cd00075">
    <property type="entry name" value="HATPase"/>
    <property type="match status" value="1"/>
</dbReference>
<reference evidence="8" key="1">
    <citation type="submission" date="2021-11" db="EMBL/GenBank/DDBJ databases">
        <title>BS-T2-15 a new species belonging to the Comamonadaceae family isolated from the soil of a French oak forest.</title>
        <authorList>
            <person name="Mieszkin S."/>
            <person name="Alain K."/>
        </authorList>
    </citation>
    <scope>NUCLEOTIDE SEQUENCE</scope>
    <source>
        <strain evidence="8">BS-T2-15</strain>
    </source>
</reference>
<dbReference type="InterPro" id="IPR005467">
    <property type="entry name" value="His_kinase_dom"/>
</dbReference>
<dbReference type="SUPFAM" id="SSF55874">
    <property type="entry name" value="ATPase domain of HSP90 chaperone/DNA topoisomerase II/histidine kinase"/>
    <property type="match status" value="1"/>
</dbReference>
<evidence type="ECO:0000256" key="2">
    <source>
        <dbReference type="ARBA" id="ARBA00012438"/>
    </source>
</evidence>
<dbReference type="InterPro" id="IPR003594">
    <property type="entry name" value="HATPase_dom"/>
</dbReference>
<dbReference type="Pfam" id="PF02518">
    <property type="entry name" value="HATPase_c"/>
    <property type="match status" value="1"/>
</dbReference>
<organism evidence="8 9">
    <name type="scientific">Scleromatobacter humisilvae</name>
    <dbReference type="NCBI Taxonomy" id="2897159"/>
    <lineage>
        <taxon>Bacteria</taxon>
        <taxon>Pseudomonadati</taxon>
        <taxon>Pseudomonadota</taxon>
        <taxon>Betaproteobacteria</taxon>
        <taxon>Burkholderiales</taxon>
        <taxon>Sphaerotilaceae</taxon>
        <taxon>Scleromatobacter</taxon>
    </lineage>
</organism>
<dbReference type="Gene3D" id="1.10.287.130">
    <property type="match status" value="1"/>
</dbReference>
<evidence type="ECO:0000256" key="3">
    <source>
        <dbReference type="ARBA" id="ARBA00022553"/>
    </source>
</evidence>
<dbReference type="InterPro" id="IPR036890">
    <property type="entry name" value="HATPase_C_sf"/>
</dbReference>
<feature type="region of interest" description="Disordered" evidence="6">
    <location>
        <begin position="33"/>
        <end position="65"/>
    </location>
</feature>
<gene>
    <name evidence="8" type="ORF">LPC04_25240</name>
</gene>
<dbReference type="SMART" id="SM00388">
    <property type="entry name" value="HisKA"/>
    <property type="match status" value="1"/>
</dbReference>
<dbReference type="Pfam" id="PF00512">
    <property type="entry name" value="HisKA"/>
    <property type="match status" value="1"/>
</dbReference>
<keyword evidence="3" id="KW-0597">Phosphoprotein</keyword>
<dbReference type="GO" id="GO:0007234">
    <property type="term" value="P:osmosensory signaling via phosphorelay pathway"/>
    <property type="evidence" value="ECO:0007669"/>
    <property type="project" value="TreeGrafter"/>
</dbReference>
<evidence type="ECO:0000313" key="8">
    <source>
        <dbReference type="EMBL" id="MCK9689033.1"/>
    </source>
</evidence>
<feature type="compositionally biased region" description="Basic and acidic residues" evidence="6">
    <location>
        <begin position="43"/>
        <end position="52"/>
    </location>
</feature>
<dbReference type="PANTHER" id="PTHR42878:SF13">
    <property type="entry name" value="HISTIDINE KINASE"/>
    <property type="match status" value="1"/>
</dbReference>